<sequence>MFLRPLAIFAVLFLLITGCRKGNDPEELYFGKIAFNAVQLPGTPKMDVKYDGRFLDSLVDISGKASVFQAGKTGKLSFYKAGTDSLIVDTLVTILPNTTQSFSVMASTTLGMAGFLTPSPVIQDTLSITLFLNLSPYYKYDVVDLQLSYLKKPGNIITDIALLKNVKNKSFYPQLLKLGQRDPNTGALSVNYVLTLKDPATGNVIPGPKTPYYFLMSNLSSSGNFIFNVNDKAGAMNTQIIRL</sequence>
<dbReference type="PROSITE" id="PS51257">
    <property type="entry name" value="PROKAR_LIPOPROTEIN"/>
    <property type="match status" value="1"/>
</dbReference>
<evidence type="ECO:0000313" key="1">
    <source>
        <dbReference type="EMBL" id="SHL81100.1"/>
    </source>
</evidence>
<name>A0A1M7DNP7_9BACT</name>
<organism evidence="1 2">
    <name type="scientific">Chitinophaga jiangningensis</name>
    <dbReference type="NCBI Taxonomy" id="1419482"/>
    <lineage>
        <taxon>Bacteria</taxon>
        <taxon>Pseudomonadati</taxon>
        <taxon>Bacteroidota</taxon>
        <taxon>Chitinophagia</taxon>
        <taxon>Chitinophagales</taxon>
        <taxon>Chitinophagaceae</taxon>
        <taxon>Chitinophaga</taxon>
    </lineage>
</organism>
<evidence type="ECO:0000313" key="2">
    <source>
        <dbReference type="Proteomes" id="UP000184420"/>
    </source>
</evidence>
<reference evidence="1 2" key="1">
    <citation type="submission" date="2016-11" db="EMBL/GenBank/DDBJ databases">
        <authorList>
            <person name="Jaros S."/>
            <person name="Januszkiewicz K."/>
            <person name="Wedrychowicz H."/>
        </authorList>
    </citation>
    <scope>NUCLEOTIDE SEQUENCE [LARGE SCALE GENOMIC DNA]</scope>
    <source>
        <strain evidence="1 2">DSM 27406</strain>
    </source>
</reference>
<accession>A0A1M7DNP7</accession>
<dbReference type="STRING" id="1419482.SAMN05444266_10568"/>
<keyword evidence="2" id="KW-1185">Reference proteome</keyword>
<evidence type="ECO:0008006" key="3">
    <source>
        <dbReference type="Google" id="ProtNLM"/>
    </source>
</evidence>
<dbReference type="AlphaFoldDB" id="A0A1M7DNP7"/>
<dbReference type="Proteomes" id="UP000184420">
    <property type="component" value="Unassembled WGS sequence"/>
</dbReference>
<dbReference type="EMBL" id="FRBL01000005">
    <property type="protein sequence ID" value="SHL81100.1"/>
    <property type="molecule type" value="Genomic_DNA"/>
</dbReference>
<dbReference type="RefSeq" id="WP_073081593.1">
    <property type="nucleotide sequence ID" value="NZ_FRBL01000005.1"/>
</dbReference>
<protein>
    <recommendedName>
        <fullName evidence="3">DUF4397 domain-containing protein</fullName>
    </recommendedName>
</protein>
<proteinExistence type="predicted"/>
<dbReference type="OrthoDB" id="666405at2"/>
<gene>
    <name evidence="1" type="ORF">SAMN05444266_10568</name>
</gene>